<dbReference type="GO" id="GO:1902201">
    <property type="term" value="P:negative regulation of bacterial-type flagellum-dependent cell motility"/>
    <property type="evidence" value="ECO:0007669"/>
    <property type="project" value="TreeGrafter"/>
</dbReference>
<evidence type="ECO:0000259" key="1">
    <source>
        <dbReference type="PROSITE" id="PS50887"/>
    </source>
</evidence>
<dbReference type="AlphaFoldDB" id="E3T615"/>
<dbReference type="Gene3D" id="3.30.450.40">
    <property type="match status" value="1"/>
</dbReference>
<dbReference type="PROSITE" id="PS50887">
    <property type="entry name" value="GGDEF"/>
    <property type="match status" value="1"/>
</dbReference>
<dbReference type="NCBIfam" id="TIGR00254">
    <property type="entry name" value="GGDEF"/>
    <property type="match status" value="1"/>
</dbReference>
<dbReference type="SUPFAM" id="SSF55073">
    <property type="entry name" value="Nucleotide cyclase"/>
    <property type="match status" value="1"/>
</dbReference>
<dbReference type="GO" id="GO:0005886">
    <property type="term" value="C:plasma membrane"/>
    <property type="evidence" value="ECO:0007669"/>
    <property type="project" value="TreeGrafter"/>
</dbReference>
<dbReference type="PANTHER" id="PTHR45138:SF6">
    <property type="entry name" value="DIGUANYLATE CYCLASE DGCN"/>
    <property type="match status" value="1"/>
</dbReference>
<dbReference type="SUPFAM" id="SSF55781">
    <property type="entry name" value="GAF domain-like"/>
    <property type="match status" value="1"/>
</dbReference>
<dbReference type="InterPro" id="IPR029787">
    <property type="entry name" value="Nucleotide_cyclase"/>
</dbReference>
<reference evidence="2" key="1">
    <citation type="submission" date="2009-12" db="EMBL/GenBank/DDBJ databases">
        <authorList>
            <person name="Kielak A."/>
            <person name="van Veen J.A."/>
            <person name="Kowalchuk G.A."/>
        </authorList>
    </citation>
    <scope>NUCLEOTIDE SEQUENCE</scope>
</reference>
<dbReference type="SMART" id="SM00065">
    <property type="entry name" value="GAF"/>
    <property type="match status" value="1"/>
</dbReference>
<dbReference type="InterPro" id="IPR000160">
    <property type="entry name" value="GGDEF_dom"/>
</dbReference>
<dbReference type="PANTHER" id="PTHR45138">
    <property type="entry name" value="REGULATORY COMPONENTS OF SENSORY TRANSDUCTION SYSTEM"/>
    <property type="match status" value="1"/>
</dbReference>
<evidence type="ECO:0000313" key="2">
    <source>
        <dbReference type="EMBL" id="ADC35759.1"/>
    </source>
</evidence>
<dbReference type="SMART" id="SM00267">
    <property type="entry name" value="GGDEF"/>
    <property type="match status" value="1"/>
</dbReference>
<dbReference type="Pfam" id="PF01590">
    <property type="entry name" value="GAF"/>
    <property type="match status" value="1"/>
</dbReference>
<dbReference type="InterPro" id="IPR043128">
    <property type="entry name" value="Rev_trsase/Diguanyl_cyclase"/>
</dbReference>
<proteinExistence type="predicted"/>
<organism evidence="2">
    <name type="scientific">uncultured bacterium 293</name>
    <dbReference type="NCBI Taxonomy" id="698389"/>
    <lineage>
        <taxon>Bacteria</taxon>
        <taxon>environmental samples</taxon>
    </lineage>
</organism>
<dbReference type="FunFam" id="3.30.70.270:FF:000001">
    <property type="entry name" value="Diguanylate cyclase domain protein"/>
    <property type="match status" value="1"/>
</dbReference>
<dbReference type="CDD" id="cd01949">
    <property type="entry name" value="GGDEF"/>
    <property type="match status" value="1"/>
</dbReference>
<dbReference type="InterPro" id="IPR050469">
    <property type="entry name" value="Diguanylate_Cyclase"/>
</dbReference>
<feature type="domain" description="GGDEF" evidence="1">
    <location>
        <begin position="208"/>
        <end position="341"/>
    </location>
</feature>
<protein>
    <submittedName>
        <fullName evidence="2">Diguanylate cyclase</fullName>
    </submittedName>
</protein>
<dbReference type="EMBL" id="GU260698">
    <property type="protein sequence ID" value="ADC35759.1"/>
    <property type="molecule type" value="Genomic_DNA"/>
</dbReference>
<reference evidence="2" key="2">
    <citation type="journal article" date="2010" name="Appl. Environ. Microbiol.">
        <title>Comparative analysis of acidobacterial genomic fragments from terrestrial and aquatic metagenomic libraries, with emphasis on acidobacteria subdivision 6.</title>
        <authorList>
            <person name="Kielak A.M."/>
            <person name="van Veen J.A."/>
            <person name="Kowalchuk G.A."/>
        </authorList>
    </citation>
    <scope>NUCLEOTIDE SEQUENCE</scope>
</reference>
<dbReference type="InterPro" id="IPR003018">
    <property type="entry name" value="GAF"/>
</dbReference>
<name>E3T615_9BACT</name>
<dbReference type="GO" id="GO:0052621">
    <property type="term" value="F:diguanylate cyclase activity"/>
    <property type="evidence" value="ECO:0007669"/>
    <property type="project" value="TreeGrafter"/>
</dbReference>
<dbReference type="InterPro" id="IPR029016">
    <property type="entry name" value="GAF-like_dom_sf"/>
</dbReference>
<sequence length="341" mass="37690">MGRQLKRTTQRLGILTDIVKAANSILEPRKVIELIMQKVQQLIPSEAWSMLMLDEEKGELTFELALGEKGKDLSTLRVKVGEGIAGWVAQTGKPTIVNDTSKDPRFARRFDEKTHFVTRSILCAPLISRGRTIGVVQVINRRGGKFTSADLQLLLTLVEPCAIAIENAILFQRTEQLTITDDLTKLFNSRYLNHYLSREIKRCKRHGIPLAVIFLDLDGFKSVNDQHGHLAGSATLTEVGTILGQAVRESDILARYGGDEFVVVLPETPAPGALVIAERIRKAIASHCFLRGQGLEARISASFGIAAYPDHGLTPEGLIQKADQAMYRVKERDKNGIEVAV</sequence>
<dbReference type="Pfam" id="PF00990">
    <property type="entry name" value="GGDEF"/>
    <property type="match status" value="1"/>
</dbReference>
<accession>E3T615</accession>
<dbReference type="Gene3D" id="3.30.70.270">
    <property type="match status" value="1"/>
</dbReference>
<dbReference type="GO" id="GO:0043709">
    <property type="term" value="P:cell adhesion involved in single-species biofilm formation"/>
    <property type="evidence" value="ECO:0007669"/>
    <property type="project" value="TreeGrafter"/>
</dbReference>